<dbReference type="Gene3D" id="3.80.10.10">
    <property type="entry name" value="Ribonuclease Inhibitor"/>
    <property type="match status" value="1"/>
</dbReference>
<keyword evidence="2" id="KW-1185">Reference proteome</keyword>
<sequence length="332" mass="35962">MVGHGSRDIGFLLDIADDAQLIGDTLILNKPEDVPSQVQAFGIRCPLPSEVRERDSVWTFEFLKYGGWDTLAVNSIPVAVLGSDVCPPGPLPPGDGPIAVSWCAYRGLEGFVPTSRIKRLQIQALKPLTAMVLEAVSHLSDLQYLEFVATSAEELSVTMFPLSLTHLAVSLPVGVEGLNSFRHLSNLKVLHIMQCKSLRNVKVLGKLLKIEDLKLQGATTLTDITEIGDMKSLRVLDLSGAMVLRDLCPLARLQRLHSVNLMHCDMVTDISPLAAHEGLKRLDLSGCGKLRNLGPLNVLIDTDVTLQTGGGLESSVTTSYVMCQSLSDISSE</sequence>
<comment type="caution">
    <text evidence="1">The sequence shown here is derived from an EMBL/GenBank/DDBJ whole genome shotgun (WGS) entry which is preliminary data.</text>
</comment>
<evidence type="ECO:0008006" key="3">
    <source>
        <dbReference type="Google" id="ProtNLM"/>
    </source>
</evidence>
<organism evidence="1 2">
    <name type="scientific">Prosthecobacter algae</name>
    <dbReference type="NCBI Taxonomy" id="1144682"/>
    <lineage>
        <taxon>Bacteria</taxon>
        <taxon>Pseudomonadati</taxon>
        <taxon>Verrucomicrobiota</taxon>
        <taxon>Verrucomicrobiia</taxon>
        <taxon>Verrucomicrobiales</taxon>
        <taxon>Verrucomicrobiaceae</taxon>
        <taxon>Prosthecobacter</taxon>
    </lineage>
</organism>
<evidence type="ECO:0000313" key="2">
    <source>
        <dbReference type="Proteomes" id="UP001499852"/>
    </source>
</evidence>
<reference evidence="2" key="1">
    <citation type="journal article" date="2019" name="Int. J. Syst. Evol. Microbiol.">
        <title>The Global Catalogue of Microorganisms (GCM) 10K type strain sequencing project: providing services to taxonomists for standard genome sequencing and annotation.</title>
        <authorList>
            <consortium name="The Broad Institute Genomics Platform"/>
            <consortium name="The Broad Institute Genome Sequencing Center for Infectious Disease"/>
            <person name="Wu L."/>
            <person name="Ma J."/>
        </authorList>
    </citation>
    <scope>NUCLEOTIDE SEQUENCE [LARGE SCALE GENOMIC DNA]</scope>
    <source>
        <strain evidence="2">JCM 18053</strain>
    </source>
</reference>
<name>A0ABP9NYY4_9BACT</name>
<dbReference type="SUPFAM" id="SSF52058">
    <property type="entry name" value="L domain-like"/>
    <property type="match status" value="1"/>
</dbReference>
<protein>
    <recommendedName>
        <fullName evidence="3">Internalin A</fullName>
    </recommendedName>
</protein>
<dbReference type="InterPro" id="IPR032675">
    <property type="entry name" value="LRR_dom_sf"/>
</dbReference>
<dbReference type="EMBL" id="BAABIA010000002">
    <property type="protein sequence ID" value="GAA5137051.1"/>
    <property type="molecule type" value="Genomic_DNA"/>
</dbReference>
<proteinExistence type="predicted"/>
<evidence type="ECO:0000313" key="1">
    <source>
        <dbReference type="EMBL" id="GAA5137051.1"/>
    </source>
</evidence>
<dbReference type="Proteomes" id="UP001499852">
    <property type="component" value="Unassembled WGS sequence"/>
</dbReference>
<gene>
    <name evidence="1" type="ORF">GCM10023213_13170</name>
</gene>
<accession>A0ABP9NYY4</accession>